<gene>
    <name evidence="6" type="ORF">GGP71_003027</name>
</gene>
<evidence type="ECO:0000259" key="5">
    <source>
        <dbReference type="Pfam" id="PF25973"/>
    </source>
</evidence>
<keyword evidence="2" id="KW-0175">Coiled coil</keyword>
<dbReference type="PROSITE" id="PS51257">
    <property type="entry name" value="PROKAR_LIPOPROTEIN"/>
    <property type="match status" value="1"/>
</dbReference>
<protein>
    <submittedName>
        <fullName evidence="6">RND family efflux transporter MFP subunit</fullName>
    </submittedName>
</protein>
<reference evidence="6" key="1">
    <citation type="submission" date="2022-08" db="EMBL/GenBank/DDBJ databases">
        <title>Genomic Encyclopedia of Type Strains, Phase V (KMG-V): Genome sequencing to study the core and pangenomes of soil and plant-associated prokaryotes.</title>
        <authorList>
            <person name="Whitman W."/>
        </authorList>
    </citation>
    <scope>NUCLEOTIDE SEQUENCE</scope>
    <source>
        <strain evidence="6">0</strain>
    </source>
</reference>
<dbReference type="Pfam" id="PF25973">
    <property type="entry name" value="BSH_CzcB"/>
    <property type="match status" value="1"/>
</dbReference>
<dbReference type="Gene3D" id="2.40.30.170">
    <property type="match status" value="1"/>
</dbReference>
<evidence type="ECO:0000313" key="7">
    <source>
        <dbReference type="Proteomes" id="UP001155027"/>
    </source>
</evidence>
<dbReference type="Gene3D" id="2.40.420.20">
    <property type="match status" value="1"/>
</dbReference>
<feature type="domain" description="CusB-like beta-barrel" evidence="4">
    <location>
        <begin position="226"/>
        <end position="297"/>
    </location>
</feature>
<dbReference type="PANTHER" id="PTHR30469">
    <property type="entry name" value="MULTIDRUG RESISTANCE PROTEIN MDTA"/>
    <property type="match status" value="1"/>
</dbReference>
<proteinExistence type="inferred from homology"/>
<feature type="compositionally biased region" description="Polar residues" evidence="3">
    <location>
        <begin position="460"/>
        <end position="470"/>
    </location>
</feature>
<feature type="region of interest" description="Disordered" evidence="3">
    <location>
        <begin position="432"/>
        <end position="470"/>
    </location>
</feature>
<feature type="region of interest" description="Disordered" evidence="3">
    <location>
        <begin position="23"/>
        <end position="45"/>
    </location>
</feature>
<dbReference type="EMBL" id="JANUAU010000011">
    <property type="protein sequence ID" value="MCS3679084.1"/>
    <property type="molecule type" value="Genomic_DNA"/>
</dbReference>
<comment type="caution">
    <text evidence="6">The sequence shown here is derived from an EMBL/GenBank/DDBJ whole genome shotgun (WGS) entry which is preliminary data.</text>
</comment>
<dbReference type="GO" id="GO:0015562">
    <property type="term" value="F:efflux transmembrane transporter activity"/>
    <property type="evidence" value="ECO:0007669"/>
    <property type="project" value="TreeGrafter"/>
</dbReference>
<dbReference type="Gene3D" id="1.10.287.470">
    <property type="entry name" value="Helix hairpin bin"/>
    <property type="match status" value="1"/>
</dbReference>
<dbReference type="Pfam" id="PF25954">
    <property type="entry name" value="Beta-barrel_RND_2"/>
    <property type="match status" value="1"/>
</dbReference>
<dbReference type="SUPFAM" id="SSF111369">
    <property type="entry name" value="HlyD-like secretion proteins"/>
    <property type="match status" value="1"/>
</dbReference>
<evidence type="ECO:0000256" key="3">
    <source>
        <dbReference type="SAM" id="MobiDB-lite"/>
    </source>
</evidence>
<dbReference type="Gene3D" id="2.40.50.100">
    <property type="match status" value="1"/>
</dbReference>
<organism evidence="6 7">
    <name type="scientific">Salinibacter ruber</name>
    <dbReference type="NCBI Taxonomy" id="146919"/>
    <lineage>
        <taxon>Bacteria</taxon>
        <taxon>Pseudomonadati</taxon>
        <taxon>Rhodothermota</taxon>
        <taxon>Rhodothermia</taxon>
        <taxon>Rhodothermales</taxon>
        <taxon>Salinibacteraceae</taxon>
        <taxon>Salinibacter</taxon>
    </lineage>
</organism>
<dbReference type="InterPro" id="IPR058647">
    <property type="entry name" value="BSH_CzcB-like"/>
</dbReference>
<dbReference type="GO" id="GO:1990281">
    <property type="term" value="C:efflux pump complex"/>
    <property type="evidence" value="ECO:0007669"/>
    <property type="project" value="TreeGrafter"/>
</dbReference>
<dbReference type="InterPro" id="IPR006143">
    <property type="entry name" value="RND_pump_MFP"/>
</dbReference>
<evidence type="ECO:0000256" key="2">
    <source>
        <dbReference type="SAM" id="Coils"/>
    </source>
</evidence>
<evidence type="ECO:0000313" key="6">
    <source>
        <dbReference type="EMBL" id="MCS3679084.1"/>
    </source>
</evidence>
<comment type="similarity">
    <text evidence="1">Belongs to the membrane fusion protein (MFP) (TC 8.A.1) family.</text>
</comment>
<dbReference type="RefSeq" id="WP_118838634.1">
    <property type="nucleotide sequence ID" value="NZ_CALTSF010000002.1"/>
</dbReference>
<name>A0A9X2PRG4_9BACT</name>
<dbReference type="PANTHER" id="PTHR30469:SF15">
    <property type="entry name" value="HLYD FAMILY OF SECRETION PROTEINS"/>
    <property type="match status" value="1"/>
</dbReference>
<evidence type="ECO:0000256" key="1">
    <source>
        <dbReference type="ARBA" id="ARBA00009477"/>
    </source>
</evidence>
<evidence type="ECO:0000259" key="4">
    <source>
        <dbReference type="Pfam" id="PF25954"/>
    </source>
</evidence>
<accession>A0A9X2PRG4</accession>
<dbReference type="NCBIfam" id="TIGR01730">
    <property type="entry name" value="RND_mfp"/>
    <property type="match status" value="1"/>
</dbReference>
<feature type="domain" description="CzcB-like barrel-sandwich hybrid" evidence="5">
    <location>
        <begin position="66"/>
        <end position="220"/>
    </location>
</feature>
<feature type="coiled-coil region" evidence="2">
    <location>
        <begin position="98"/>
        <end position="184"/>
    </location>
</feature>
<dbReference type="Proteomes" id="UP001155027">
    <property type="component" value="Unassembled WGS sequence"/>
</dbReference>
<dbReference type="AlphaFoldDB" id="A0A9X2PRG4"/>
<sequence>MARLAFVGLTFFLLLSGCGSSSGEGDAPRRGQGNSSPPSVEAVQARDGTLPLEERMSGTVRARNQVAIYAELSQPVVAVEAQTGDYVEKGEPLVRLRRVTYEQQVRQAEAALRTAKAEAQGAQASLRELRSQLKRTERLADQDFESQQQLESLRAQVEQAEATYEQAQAQVEQAESTLQERETTLRRTVVRAPISGHVGQRNVQVGQRVGPDTRLYTIGDLDSVKVHVEVTDRMFGRVRPGQTARLHVPQQDTVIQASVTRMSPFLSEESYSAEAEIVVPNASGLLNPGMFIEVDVAYGESERATIVPLSALYENPGSNARGVFVAPTLGTEIPVDVPESFDEDNPPPLTPPTPTTFREVEVLAEGQQTAGIRGVEPGDWVVTVGQNLLESGAGERVDARVRPVPWSRLMALQRLQDTDLLNRVLERQQRLADQRFGPDAAPDDTAQSSVSRPDAPADTTAPNMATTQRR</sequence>
<dbReference type="InterPro" id="IPR058792">
    <property type="entry name" value="Beta-barrel_RND_2"/>
</dbReference>